<dbReference type="Pfam" id="PF04235">
    <property type="entry name" value="DUF418"/>
    <property type="match status" value="1"/>
</dbReference>
<dbReference type="EMBL" id="VLLK01000001">
    <property type="protein sequence ID" value="TWJ09360.1"/>
    <property type="molecule type" value="Genomic_DNA"/>
</dbReference>
<accession>A0A562UUQ2</accession>
<protein>
    <recommendedName>
        <fullName evidence="2">DUF418 domain-containing protein</fullName>
    </recommendedName>
</protein>
<dbReference type="Proteomes" id="UP000320547">
    <property type="component" value="Unassembled WGS sequence"/>
</dbReference>
<evidence type="ECO:0000313" key="4">
    <source>
        <dbReference type="Proteomes" id="UP000320547"/>
    </source>
</evidence>
<name>A0A562UUQ2_9SPHN</name>
<keyword evidence="1" id="KW-0812">Transmembrane</keyword>
<feature type="transmembrane region" description="Helical" evidence="1">
    <location>
        <begin position="279"/>
        <end position="299"/>
    </location>
</feature>
<gene>
    <name evidence="3" type="ORF">JN10_0991</name>
</gene>
<dbReference type="InterPro" id="IPR052529">
    <property type="entry name" value="Bact_Transport_Assoc"/>
</dbReference>
<feature type="transmembrane region" description="Helical" evidence="1">
    <location>
        <begin position="139"/>
        <end position="157"/>
    </location>
</feature>
<evidence type="ECO:0000313" key="3">
    <source>
        <dbReference type="EMBL" id="TWJ09360.1"/>
    </source>
</evidence>
<feature type="transmembrane region" description="Helical" evidence="1">
    <location>
        <begin position="79"/>
        <end position="102"/>
    </location>
</feature>
<feature type="transmembrane region" description="Helical" evidence="1">
    <location>
        <begin position="114"/>
        <end position="133"/>
    </location>
</feature>
<keyword evidence="4" id="KW-1185">Reference proteome</keyword>
<feature type="transmembrane region" description="Helical" evidence="1">
    <location>
        <begin position="164"/>
        <end position="186"/>
    </location>
</feature>
<feature type="transmembrane region" description="Helical" evidence="1">
    <location>
        <begin position="245"/>
        <end position="267"/>
    </location>
</feature>
<proteinExistence type="predicted"/>
<dbReference type="PANTHER" id="PTHR30590:SF2">
    <property type="entry name" value="INNER MEMBRANE PROTEIN"/>
    <property type="match status" value="1"/>
</dbReference>
<keyword evidence="1" id="KW-1133">Transmembrane helix</keyword>
<dbReference type="PANTHER" id="PTHR30590">
    <property type="entry name" value="INNER MEMBRANE PROTEIN"/>
    <property type="match status" value="1"/>
</dbReference>
<feature type="transmembrane region" description="Helical" evidence="1">
    <location>
        <begin position="355"/>
        <end position="377"/>
    </location>
</feature>
<comment type="caution">
    <text evidence="3">The sequence shown here is derived from an EMBL/GenBank/DDBJ whole genome shotgun (WGS) entry which is preliminary data.</text>
</comment>
<reference evidence="3 4" key="1">
    <citation type="submission" date="2019-07" db="EMBL/GenBank/DDBJ databases">
        <title>Genomic Encyclopedia of Archaeal and Bacterial Type Strains, Phase II (KMG-II): from individual species to whole genera.</title>
        <authorList>
            <person name="Goeker M."/>
        </authorList>
    </citation>
    <scope>NUCLEOTIDE SEQUENCE [LARGE SCALE GENOMIC DNA]</scope>
    <source>
        <strain evidence="3 4">ATCC BAA-2084</strain>
    </source>
</reference>
<sequence length="429" mass="48172">MLQGNLVTEYAATPDAETAAPAKLAERIGSLDLMRGIAVLGILAANIVAFGQTFSAYMYPEMFLVPTGDESGWMWIAQFVLIDGKMRGIFTVLFGVGLYLFMERAWARGQTRWLQARRLFFLMLFGMGHFFFIWRGDILFYYAVIGFIALLCMGWSAKDQLKVGLLGYVAGAILYAIMMVPLHFIADTPFGDAAAMTETRQGLEESKQEALSDDVVETGLKQSGDYLGFVEHRFVEHWYEPLANVFFFGLESLPLMLIGMGLYRLGFFSGGMDPGRMRFWGWAGLLGGGLLHLLIGLWVQSIGFTYYGTLAAFVGLSVLPRLMMVLGIMALLALYGAGWSGWLAQRLAAAGRAAFTNYLGTSILMLFVFHGWALGLFGELNRPQLYLVVLATWVIMLSWSKPWLERYRYGPLEWLWRCLTYGKLFPLKR</sequence>
<feature type="transmembrane region" description="Helical" evidence="1">
    <location>
        <begin position="383"/>
        <end position="399"/>
    </location>
</feature>
<dbReference type="InterPro" id="IPR007349">
    <property type="entry name" value="DUF418"/>
</dbReference>
<evidence type="ECO:0000256" key="1">
    <source>
        <dbReference type="SAM" id="Phobius"/>
    </source>
</evidence>
<feature type="transmembrane region" description="Helical" evidence="1">
    <location>
        <begin position="37"/>
        <end position="59"/>
    </location>
</feature>
<dbReference type="OrthoDB" id="9807744at2"/>
<dbReference type="AlphaFoldDB" id="A0A562UUQ2"/>
<keyword evidence="1" id="KW-0472">Membrane</keyword>
<evidence type="ECO:0000259" key="2">
    <source>
        <dbReference type="Pfam" id="PF04235"/>
    </source>
</evidence>
<feature type="transmembrane region" description="Helical" evidence="1">
    <location>
        <begin position="319"/>
        <end position="343"/>
    </location>
</feature>
<feature type="domain" description="DUF418" evidence="2">
    <location>
        <begin position="262"/>
        <end position="423"/>
    </location>
</feature>
<dbReference type="STRING" id="476157.GCA_001663155_02360"/>
<organism evidence="3 4">
    <name type="scientific">Altererythrobacter ishigakiensis</name>
    <dbReference type="NCBI Taxonomy" id="476157"/>
    <lineage>
        <taxon>Bacteria</taxon>
        <taxon>Pseudomonadati</taxon>
        <taxon>Pseudomonadota</taxon>
        <taxon>Alphaproteobacteria</taxon>
        <taxon>Sphingomonadales</taxon>
        <taxon>Erythrobacteraceae</taxon>
        <taxon>Altererythrobacter</taxon>
    </lineage>
</organism>